<dbReference type="InterPro" id="IPR050740">
    <property type="entry name" value="Aldehyde_DH_Superfamily"/>
</dbReference>
<gene>
    <name evidence="3" type="ORF">NA57DRAFT_67927</name>
</gene>
<reference evidence="3" key="1">
    <citation type="journal article" date="2020" name="Stud. Mycol.">
        <title>101 Dothideomycetes genomes: a test case for predicting lifestyles and emergence of pathogens.</title>
        <authorList>
            <person name="Haridas S."/>
            <person name="Albert R."/>
            <person name="Binder M."/>
            <person name="Bloem J."/>
            <person name="Labutti K."/>
            <person name="Salamov A."/>
            <person name="Andreopoulos B."/>
            <person name="Baker S."/>
            <person name="Barry K."/>
            <person name="Bills G."/>
            <person name="Bluhm B."/>
            <person name="Cannon C."/>
            <person name="Castanera R."/>
            <person name="Culley D."/>
            <person name="Daum C."/>
            <person name="Ezra D."/>
            <person name="Gonzalez J."/>
            <person name="Henrissat B."/>
            <person name="Kuo A."/>
            <person name="Liang C."/>
            <person name="Lipzen A."/>
            <person name="Lutzoni F."/>
            <person name="Magnuson J."/>
            <person name="Mondo S."/>
            <person name="Nolan M."/>
            <person name="Ohm R."/>
            <person name="Pangilinan J."/>
            <person name="Park H.-J."/>
            <person name="Ramirez L."/>
            <person name="Alfaro M."/>
            <person name="Sun H."/>
            <person name="Tritt A."/>
            <person name="Yoshinaga Y."/>
            <person name="Zwiers L.-H."/>
            <person name="Turgeon B."/>
            <person name="Goodwin S."/>
            <person name="Spatafora J."/>
            <person name="Crous P."/>
            <person name="Grigoriev I."/>
        </authorList>
    </citation>
    <scope>NUCLEOTIDE SEQUENCE</scope>
    <source>
        <strain evidence="3">CBS 133067</strain>
    </source>
</reference>
<protein>
    <submittedName>
        <fullName evidence="3">Aldehyde dehydrogenase</fullName>
    </submittedName>
</protein>
<dbReference type="GO" id="GO:0009450">
    <property type="term" value="P:gamma-aminobutyric acid catabolic process"/>
    <property type="evidence" value="ECO:0007669"/>
    <property type="project" value="TreeGrafter"/>
</dbReference>
<dbReference type="InterPro" id="IPR015590">
    <property type="entry name" value="Aldehyde_DH_dom"/>
</dbReference>
<keyword evidence="4" id="KW-1185">Reference proteome</keyword>
<dbReference type="PANTHER" id="PTHR43353">
    <property type="entry name" value="SUCCINATE-SEMIALDEHYDE DEHYDROGENASE, MITOCHONDRIAL"/>
    <property type="match status" value="1"/>
</dbReference>
<organism evidence="3 4">
    <name type="scientific">Rhizodiscina lignyota</name>
    <dbReference type="NCBI Taxonomy" id="1504668"/>
    <lineage>
        <taxon>Eukaryota</taxon>
        <taxon>Fungi</taxon>
        <taxon>Dikarya</taxon>
        <taxon>Ascomycota</taxon>
        <taxon>Pezizomycotina</taxon>
        <taxon>Dothideomycetes</taxon>
        <taxon>Pleosporomycetidae</taxon>
        <taxon>Aulographales</taxon>
        <taxon>Rhizodiscinaceae</taxon>
        <taxon>Rhizodiscina</taxon>
    </lineage>
</organism>
<evidence type="ECO:0000313" key="4">
    <source>
        <dbReference type="Proteomes" id="UP000799772"/>
    </source>
</evidence>
<sequence length="487" mass="51536">MASDAVNGGAHFTVPLIINGKEVITSTTFPVISPSSKKEIWSSSSAGKEEAIAAIEAAEAAFPSWSRTKPSERRDIFLRAANILEKRADEAKQIMQDETGAVANFTGFNLMTTVEQLRDIAGRIVVSLSGTIPVSQTEGTSALILKEPFGVIFSIAPWNAPFILGQRAISYAIAVGNTAVLKGSEMSPRCFQLISQCFQEAGLPGGVLNVIYTRPQDAAEVTKACIEAPQVKKITFTGSTAVGSVIAELGGKSLKPVVMELGGKASAIVCDDAELDHAAFQCALGAFIHSGQVCMSTERILVHESILESFSKALTKAINILGQGASDSPILISPVGVKKNHELINGAVNGGAKILHGDINIKETTDTRMRPIVVSGVTPEMDLYHKESFGPSVSLIAISSDDEAVKIANDTDYGLSGAVFTKDLVRGLRIAKSIETGAVHINGMSVHDEPNLPHGGAKKSGFGRFNGQQGMDEFLRTKVVTFLGVDL</sequence>
<dbReference type="EMBL" id="ML978131">
    <property type="protein sequence ID" value="KAF2095557.1"/>
    <property type="molecule type" value="Genomic_DNA"/>
</dbReference>
<evidence type="ECO:0000256" key="1">
    <source>
        <dbReference type="ARBA" id="ARBA00023002"/>
    </source>
</evidence>
<dbReference type="GO" id="GO:0004777">
    <property type="term" value="F:succinate-semialdehyde dehydrogenase (NAD+) activity"/>
    <property type="evidence" value="ECO:0007669"/>
    <property type="project" value="TreeGrafter"/>
</dbReference>
<dbReference type="SUPFAM" id="SSF53720">
    <property type="entry name" value="ALDH-like"/>
    <property type="match status" value="1"/>
</dbReference>
<keyword evidence="1" id="KW-0560">Oxidoreductase</keyword>
<evidence type="ECO:0000313" key="3">
    <source>
        <dbReference type="EMBL" id="KAF2095557.1"/>
    </source>
</evidence>
<evidence type="ECO:0000259" key="2">
    <source>
        <dbReference type="Pfam" id="PF00171"/>
    </source>
</evidence>
<dbReference type="Proteomes" id="UP000799772">
    <property type="component" value="Unassembled WGS sequence"/>
</dbReference>
<dbReference type="CDD" id="cd07105">
    <property type="entry name" value="ALDH_SaliADH"/>
    <property type="match status" value="1"/>
</dbReference>
<dbReference type="Gene3D" id="3.40.309.10">
    <property type="entry name" value="Aldehyde Dehydrogenase, Chain A, domain 2"/>
    <property type="match status" value="1"/>
</dbReference>
<dbReference type="Gene3D" id="3.40.605.10">
    <property type="entry name" value="Aldehyde Dehydrogenase, Chain A, domain 1"/>
    <property type="match status" value="1"/>
</dbReference>
<comment type="caution">
    <text evidence="3">The sequence shown here is derived from an EMBL/GenBank/DDBJ whole genome shotgun (WGS) entry which is preliminary data.</text>
</comment>
<dbReference type="InterPro" id="IPR016162">
    <property type="entry name" value="Ald_DH_N"/>
</dbReference>
<dbReference type="AlphaFoldDB" id="A0A9P4I9D5"/>
<feature type="domain" description="Aldehyde dehydrogenase" evidence="2">
    <location>
        <begin position="27"/>
        <end position="480"/>
    </location>
</feature>
<proteinExistence type="predicted"/>
<name>A0A9P4I9D5_9PEZI</name>
<accession>A0A9P4I9D5</accession>
<dbReference type="PANTHER" id="PTHR43353:SF6">
    <property type="entry name" value="CYTOPLASMIC ALDEHYDE DEHYDROGENASE (EUROFUNG)"/>
    <property type="match status" value="1"/>
</dbReference>
<dbReference type="OrthoDB" id="310895at2759"/>
<dbReference type="Pfam" id="PF00171">
    <property type="entry name" value="Aldedh"/>
    <property type="match status" value="1"/>
</dbReference>
<dbReference type="InterPro" id="IPR016161">
    <property type="entry name" value="Ald_DH/histidinol_DH"/>
</dbReference>
<dbReference type="InterPro" id="IPR016163">
    <property type="entry name" value="Ald_DH_C"/>
</dbReference>